<evidence type="ECO:0000256" key="2">
    <source>
        <dbReference type="ARBA" id="ARBA00023125"/>
    </source>
</evidence>
<sequence>MKPMKLLIAERDENESVAIRWLVSAYSLPIHRVYTANTVEQTMRILEKETPELLYIELDMVSHDDWGKMTKYVRLFCQKVIAVTAEATFARAKQAIEWQCADLLVKPLEPAKLKQCLQKAASSFVRQERLHPLHSNDAERYSYRSLFSEEVEAADVALLLLQTEDPNKWRDIVSFLTQYPFRYPSRVLPLSNMVVCLLSDVSGDMKEVAWKLLRDWEAEHTEPLAVVMLPPDGGKTVRTQYQMARRLLETTFFIGYRQVIVPAPEYEHWKELDPFLTPEEQRQWVDMLHRFDKQAIKTWMHREFLRMPTPFPNPEMVRTRLTSILAQIRRFMKTYQLDRGETERGYMRIFHEILYNRVLYRIVQEMLLFLYRLLDRAKQAEEQARTDVIEKGIRYIEEHFRNPDLTLEKVAAAVGRSPAYYSHLLMKKRGISFRKLLTQTRIKEAKRLLAQTELSIKEIAHQTGFRTSHYFTRVFKEEMKRTPTEYRDEQRKEPQ</sequence>
<evidence type="ECO:0000259" key="6">
    <source>
        <dbReference type="PROSITE" id="PS50110"/>
    </source>
</evidence>
<evidence type="ECO:0000313" key="8">
    <source>
        <dbReference type="Proteomes" id="UP000023561"/>
    </source>
</evidence>
<dbReference type="InterPro" id="IPR020449">
    <property type="entry name" value="Tscrpt_reg_AraC-type_HTH"/>
</dbReference>
<comment type="caution">
    <text evidence="4">Lacks conserved residue(s) required for the propagation of feature annotation.</text>
</comment>
<feature type="domain" description="Response regulatory" evidence="6">
    <location>
        <begin position="5"/>
        <end position="121"/>
    </location>
</feature>
<dbReference type="InterPro" id="IPR018060">
    <property type="entry name" value="HTH_AraC"/>
</dbReference>
<comment type="caution">
    <text evidence="7">The sequence shown here is derived from an EMBL/GenBank/DDBJ whole genome shotgun (WGS) entry which is preliminary data.</text>
</comment>
<dbReference type="PROSITE" id="PS01124">
    <property type="entry name" value="HTH_ARAC_FAMILY_2"/>
    <property type="match status" value="1"/>
</dbReference>
<dbReference type="PANTHER" id="PTHR43280:SF10">
    <property type="entry name" value="REGULATORY PROTEIN POCR"/>
    <property type="match status" value="1"/>
</dbReference>
<protein>
    <submittedName>
        <fullName evidence="7">Putative transcriptional regulator</fullName>
    </submittedName>
</protein>
<feature type="domain" description="HTH araC/xylS-type" evidence="5">
    <location>
        <begin position="390"/>
        <end position="489"/>
    </location>
</feature>
<dbReference type="InterPro" id="IPR001789">
    <property type="entry name" value="Sig_transdc_resp-reg_receiver"/>
</dbReference>
<dbReference type="InterPro" id="IPR011006">
    <property type="entry name" value="CheY-like_superfamily"/>
</dbReference>
<dbReference type="Pfam" id="PF12833">
    <property type="entry name" value="HTH_18"/>
    <property type="match status" value="1"/>
</dbReference>
<dbReference type="AlphaFoldDB" id="A0A023DGZ2"/>
<evidence type="ECO:0000256" key="3">
    <source>
        <dbReference type="ARBA" id="ARBA00023163"/>
    </source>
</evidence>
<dbReference type="SUPFAM" id="SSF46689">
    <property type="entry name" value="Homeodomain-like"/>
    <property type="match status" value="1"/>
</dbReference>
<evidence type="ECO:0000313" key="7">
    <source>
        <dbReference type="EMBL" id="GAJ40498.1"/>
    </source>
</evidence>
<dbReference type="Gene3D" id="1.10.10.60">
    <property type="entry name" value="Homeodomain-like"/>
    <property type="match status" value="2"/>
</dbReference>
<keyword evidence="1" id="KW-0805">Transcription regulation</keyword>
<dbReference type="PROSITE" id="PS50110">
    <property type="entry name" value="RESPONSE_REGULATORY"/>
    <property type="match status" value="1"/>
</dbReference>
<name>A0A023DGZ2_9BACL</name>
<proteinExistence type="predicted"/>
<dbReference type="EMBL" id="BAWO01000045">
    <property type="protein sequence ID" value="GAJ40498.1"/>
    <property type="molecule type" value="Genomic_DNA"/>
</dbReference>
<dbReference type="PROSITE" id="PS00041">
    <property type="entry name" value="HTH_ARAC_FAMILY_1"/>
    <property type="match status" value="1"/>
</dbReference>
<dbReference type="GO" id="GO:0003700">
    <property type="term" value="F:DNA-binding transcription factor activity"/>
    <property type="evidence" value="ECO:0007669"/>
    <property type="project" value="InterPro"/>
</dbReference>
<dbReference type="SUPFAM" id="SSF52172">
    <property type="entry name" value="CheY-like"/>
    <property type="match status" value="1"/>
</dbReference>
<organism evidence="7 8">
    <name type="scientific">Parageobacillus caldoxylosilyticus NBRC 107762</name>
    <dbReference type="NCBI Taxonomy" id="1220594"/>
    <lineage>
        <taxon>Bacteria</taxon>
        <taxon>Bacillati</taxon>
        <taxon>Bacillota</taxon>
        <taxon>Bacilli</taxon>
        <taxon>Bacillales</taxon>
        <taxon>Anoxybacillaceae</taxon>
        <taxon>Saccharococcus</taxon>
    </lineage>
</organism>
<keyword evidence="2" id="KW-0238">DNA-binding</keyword>
<evidence type="ECO:0000259" key="5">
    <source>
        <dbReference type="PROSITE" id="PS01124"/>
    </source>
</evidence>
<dbReference type="Gene3D" id="3.40.50.2300">
    <property type="match status" value="1"/>
</dbReference>
<dbReference type="InterPro" id="IPR009057">
    <property type="entry name" value="Homeodomain-like_sf"/>
</dbReference>
<dbReference type="PRINTS" id="PR00032">
    <property type="entry name" value="HTHARAC"/>
</dbReference>
<dbReference type="PANTHER" id="PTHR43280">
    <property type="entry name" value="ARAC-FAMILY TRANSCRIPTIONAL REGULATOR"/>
    <property type="match status" value="1"/>
</dbReference>
<reference evidence="7 8" key="1">
    <citation type="submission" date="2014-04" db="EMBL/GenBank/DDBJ databases">
        <title>Whole genome shotgun sequence of Geobacillus caldoxylosilyticus NBRC 107762.</title>
        <authorList>
            <person name="Hosoyama A."/>
            <person name="Hosoyama Y."/>
            <person name="Katano-Makiyama Y."/>
            <person name="Tsuchikane K."/>
            <person name="Ohji S."/>
            <person name="Ichikawa N."/>
            <person name="Yamazoe A."/>
            <person name="Fujita N."/>
        </authorList>
    </citation>
    <scope>NUCLEOTIDE SEQUENCE [LARGE SCALE GENOMIC DNA]</scope>
    <source>
        <strain evidence="7 8">NBRC 107762</strain>
    </source>
</reference>
<evidence type="ECO:0000256" key="4">
    <source>
        <dbReference type="PROSITE-ProRule" id="PRU00169"/>
    </source>
</evidence>
<evidence type="ECO:0000256" key="1">
    <source>
        <dbReference type="ARBA" id="ARBA00023015"/>
    </source>
</evidence>
<dbReference type="InterPro" id="IPR018062">
    <property type="entry name" value="HTH_AraC-typ_CS"/>
</dbReference>
<dbReference type="SMART" id="SM00342">
    <property type="entry name" value="HTH_ARAC"/>
    <property type="match status" value="1"/>
</dbReference>
<dbReference type="Proteomes" id="UP000023561">
    <property type="component" value="Unassembled WGS sequence"/>
</dbReference>
<gene>
    <name evidence="7" type="ORF">GCA01S_045_00270</name>
</gene>
<dbReference type="GO" id="GO:0000160">
    <property type="term" value="P:phosphorelay signal transduction system"/>
    <property type="evidence" value="ECO:0007669"/>
    <property type="project" value="InterPro"/>
</dbReference>
<accession>A0A023DGZ2</accession>
<keyword evidence="3" id="KW-0804">Transcription</keyword>
<dbReference type="GO" id="GO:0043565">
    <property type="term" value="F:sequence-specific DNA binding"/>
    <property type="evidence" value="ECO:0007669"/>
    <property type="project" value="InterPro"/>
</dbReference>
<keyword evidence="8" id="KW-1185">Reference proteome</keyword>